<evidence type="ECO:0000256" key="5">
    <source>
        <dbReference type="ARBA" id="ARBA00022692"/>
    </source>
</evidence>
<feature type="transmembrane region" description="Helical" evidence="9">
    <location>
        <begin position="75"/>
        <end position="92"/>
    </location>
</feature>
<keyword evidence="5 9" id="KW-0812">Transmembrane</keyword>
<evidence type="ECO:0000256" key="3">
    <source>
        <dbReference type="ARBA" id="ARBA00022475"/>
    </source>
</evidence>
<keyword evidence="2 9" id="KW-0813">Transport</keyword>
<keyword evidence="3" id="KW-1003">Cell membrane</keyword>
<organism evidence="11">
    <name type="scientific">Marinobacter nauticus</name>
    <name type="common">Marinobacter hydrocarbonoclasticus</name>
    <name type="synonym">Marinobacter aquaeolei</name>
    <dbReference type="NCBI Taxonomy" id="2743"/>
    <lineage>
        <taxon>Bacteria</taxon>
        <taxon>Pseudomonadati</taxon>
        <taxon>Pseudomonadota</taxon>
        <taxon>Gammaproteobacteria</taxon>
        <taxon>Pseudomonadales</taxon>
        <taxon>Marinobacteraceae</taxon>
        <taxon>Marinobacter</taxon>
    </lineage>
</organism>
<proteinExistence type="inferred from homology"/>
<dbReference type="InterPro" id="IPR055348">
    <property type="entry name" value="DctQ"/>
</dbReference>
<dbReference type="PANTHER" id="PTHR35011:SF4">
    <property type="entry name" value="SLL1102 PROTEIN"/>
    <property type="match status" value="1"/>
</dbReference>
<comment type="subcellular location">
    <subcellularLocation>
        <location evidence="1 9">Cell inner membrane</location>
        <topology evidence="1 9">Multi-pass membrane protein</topology>
    </subcellularLocation>
</comment>
<accession>A0A455W7V7</accession>
<keyword evidence="4 9" id="KW-0997">Cell inner membrane</keyword>
<dbReference type="GO" id="GO:0022857">
    <property type="term" value="F:transmembrane transporter activity"/>
    <property type="evidence" value="ECO:0007669"/>
    <property type="project" value="UniProtKB-UniRule"/>
</dbReference>
<evidence type="ECO:0000256" key="4">
    <source>
        <dbReference type="ARBA" id="ARBA00022519"/>
    </source>
</evidence>
<evidence type="ECO:0000256" key="6">
    <source>
        <dbReference type="ARBA" id="ARBA00022989"/>
    </source>
</evidence>
<evidence type="ECO:0000259" key="10">
    <source>
        <dbReference type="Pfam" id="PF04290"/>
    </source>
</evidence>
<comment type="subunit">
    <text evidence="9">The complex comprises the extracytoplasmic solute receptor protein and the two transmembrane proteins.</text>
</comment>
<feature type="transmembrane region" description="Helical" evidence="9">
    <location>
        <begin position="43"/>
        <end position="63"/>
    </location>
</feature>
<keyword evidence="6 9" id="KW-1133">Transmembrane helix</keyword>
<evidence type="ECO:0000256" key="7">
    <source>
        <dbReference type="ARBA" id="ARBA00023136"/>
    </source>
</evidence>
<keyword evidence="7 9" id="KW-0472">Membrane</keyword>
<evidence type="ECO:0000256" key="8">
    <source>
        <dbReference type="ARBA" id="ARBA00038436"/>
    </source>
</evidence>
<feature type="transmembrane region" description="Helical" evidence="9">
    <location>
        <begin position="113"/>
        <end position="137"/>
    </location>
</feature>
<dbReference type="GO" id="GO:0005886">
    <property type="term" value="C:plasma membrane"/>
    <property type="evidence" value="ECO:0007669"/>
    <property type="project" value="UniProtKB-SubCell"/>
</dbReference>
<name>A0A455W7V7_MARNT</name>
<gene>
    <name evidence="11" type="ORF">YBY_01410</name>
</gene>
<dbReference type="EMBL" id="AP019537">
    <property type="protein sequence ID" value="BBJ02293.1"/>
    <property type="molecule type" value="Genomic_DNA"/>
</dbReference>
<dbReference type="PANTHER" id="PTHR35011">
    <property type="entry name" value="2,3-DIKETO-L-GULONATE TRAP TRANSPORTER SMALL PERMEASE PROTEIN YIAM"/>
    <property type="match status" value="1"/>
</dbReference>
<feature type="transmembrane region" description="Helical" evidence="9">
    <location>
        <begin position="157"/>
        <end position="175"/>
    </location>
</feature>
<evidence type="ECO:0000256" key="2">
    <source>
        <dbReference type="ARBA" id="ARBA00022448"/>
    </source>
</evidence>
<reference evidence="11" key="1">
    <citation type="submission" date="2019-03" db="EMBL/GenBank/DDBJ databases">
        <title>Whole genome analysis of nitrate-reducing bacteria Marinobacter hydrocarbonoclasticus YB03.</title>
        <authorList>
            <person name="Azam A.H."/>
            <person name="Yuk S.R."/>
            <person name="Kamarisima K."/>
            <person name="Miyanaga K."/>
            <person name="Tanji Y."/>
        </authorList>
    </citation>
    <scope>NUCLEOTIDE SEQUENCE</scope>
    <source>
        <strain evidence="11">YB03</strain>
    </source>
</reference>
<feature type="domain" description="Tripartite ATP-independent periplasmic transporters DctQ component" evidence="10">
    <location>
        <begin position="50"/>
        <end position="180"/>
    </location>
</feature>
<dbReference type="AlphaFoldDB" id="A0A455W7V7"/>
<comment type="function">
    <text evidence="9">Part of the tripartite ATP-independent periplasmic (TRAP) transport system.</text>
</comment>
<dbReference type="Pfam" id="PF04290">
    <property type="entry name" value="DctQ"/>
    <property type="match status" value="1"/>
</dbReference>
<comment type="similarity">
    <text evidence="8 9">Belongs to the TRAP transporter small permease family.</text>
</comment>
<dbReference type="InterPro" id="IPR007387">
    <property type="entry name" value="TRAP_DctQ"/>
</dbReference>
<sequence>MIVTHEHESPKAPVPAQAGSGLPYNRLSWWLDRFVAGVGKLSSWLWIAVLVVVLANVFSRFILNAGSIWLEELSWHFFGAAMMLTLGFAVVKDDHVRVDVLRERFSLKWQARIELAAILLLALPIVYLMVETLIPYAYSSYLHNERSQAPSGLPYRFIFKSVLPIGLTLVGIALASRAMRCCTLLFRFPREIATPEGYGNGEHPHP</sequence>
<evidence type="ECO:0000313" key="11">
    <source>
        <dbReference type="EMBL" id="BBJ02293.1"/>
    </source>
</evidence>
<evidence type="ECO:0000256" key="9">
    <source>
        <dbReference type="RuleBase" id="RU369079"/>
    </source>
</evidence>
<protein>
    <recommendedName>
        <fullName evidence="9">TRAP transporter small permease protein</fullName>
    </recommendedName>
</protein>
<evidence type="ECO:0000256" key="1">
    <source>
        <dbReference type="ARBA" id="ARBA00004429"/>
    </source>
</evidence>